<dbReference type="HOGENOM" id="CLU_1143040_0_0_1"/>
<feature type="compositionally biased region" description="Low complexity" evidence="1">
    <location>
        <begin position="83"/>
        <end position="100"/>
    </location>
</feature>
<dbReference type="Proteomes" id="UP000029665">
    <property type="component" value="Unassembled WGS sequence"/>
</dbReference>
<sequence length="243" mass="26582">MKTVKANSSPARNFQISGQEFPWYKWMNALMRGHPLVHCSGVANSAANINLGILDQHSEGIAAVSESPNSGLGVPRDLSLSISESELDSSDSASPAGDGSSLDDEDAIMGEPLKASDGKSGTMQKRLRLDTSDSAPGPAAKRRKGMLQHVEEIASADHKTRSLMMTMCLRARNKYKLKKHQMQHDVELARLKHEAQERDKQQEHELKLLAGQLELERLRLAASHSGSPVSCTILLTYVELCEV</sequence>
<evidence type="ECO:0000256" key="1">
    <source>
        <dbReference type="SAM" id="MobiDB-lite"/>
    </source>
</evidence>
<dbReference type="OrthoDB" id="3255996at2759"/>
<dbReference type="EMBL" id="CCBP010000040">
    <property type="protein sequence ID" value="CDO69397.1"/>
    <property type="molecule type" value="Genomic_DNA"/>
</dbReference>
<gene>
    <name evidence="2" type="ORF">BN946_scf184889.g3</name>
</gene>
<keyword evidence="3" id="KW-1185">Reference proteome</keyword>
<name>A0A060S4N5_PYCCI</name>
<dbReference type="AlphaFoldDB" id="A0A060S4N5"/>
<evidence type="ECO:0000313" key="2">
    <source>
        <dbReference type="EMBL" id="CDO69397.1"/>
    </source>
</evidence>
<accession>A0A060S4N5</accession>
<reference evidence="2" key="1">
    <citation type="submission" date="2014-01" db="EMBL/GenBank/DDBJ databases">
        <title>The genome of the white-rot fungus Pycnoporus cinnabarinus: a basidiomycete model with a versatile arsenal for lignocellulosic biomass breakdown.</title>
        <authorList>
            <person name="Levasseur A."/>
            <person name="Lomascolo A."/>
            <person name="Ruiz-Duenas F.J."/>
            <person name="Uzan E."/>
            <person name="Piumi F."/>
            <person name="Kues U."/>
            <person name="Ram A.F.J."/>
            <person name="Murat C."/>
            <person name="Haon M."/>
            <person name="Benoit I."/>
            <person name="Arfi Y."/>
            <person name="Chevret D."/>
            <person name="Drula E."/>
            <person name="Kwon M.J."/>
            <person name="Gouret P."/>
            <person name="Lesage-Meessen L."/>
            <person name="Lombard V."/>
            <person name="Mariette J."/>
            <person name="Noirot C."/>
            <person name="Park J."/>
            <person name="Patyshakuliyeva A."/>
            <person name="Wieneger R.A.B."/>
            <person name="Wosten H.A.B."/>
            <person name="Martin F."/>
            <person name="Coutinho P.M."/>
            <person name="de Vries R."/>
            <person name="Martinez A.T."/>
            <person name="Klopp C."/>
            <person name="Pontarotti P."/>
            <person name="Henrissat B."/>
            <person name="Record E."/>
        </authorList>
    </citation>
    <scope>NUCLEOTIDE SEQUENCE [LARGE SCALE GENOMIC DNA]</scope>
    <source>
        <strain evidence="2">BRFM137</strain>
    </source>
</reference>
<comment type="caution">
    <text evidence="2">The sequence shown here is derived from an EMBL/GenBank/DDBJ whole genome shotgun (WGS) entry which is preliminary data.</text>
</comment>
<protein>
    <submittedName>
        <fullName evidence="2">Uncharacterized protein</fullName>
    </submittedName>
</protein>
<evidence type="ECO:0000313" key="3">
    <source>
        <dbReference type="Proteomes" id="UP000029665"/>
    </source>
</evidence>
<organism evidence="2 3">
    <name type="scientific">Pycnoporus cinnabarinus</name>
    <name type="common">Cinnabar-red polypore</name>
    <name type="synonym">Trametes cinnabarina</name>
    <dbReference type="NCBI Taxonomy" id="5643"/>
    <lineage>
        <taxon>Eukaryota</taxon>
        <taxon>Fungi</taxon>
        <taxon>Dikarya</taxon>
        <taxon>Basidiomycota</taxon>
        <taxon>Agaricomycotina</taxon>
        <taxon>Agaricomycetes</taxon>
        <taxon>Polyporales</taxon>
        <taxon>Polyporaceae</taxon>
        <taxon>Trametes</taxon>
    </lineage>
</organism>
<feature type="region of interest" description="Disordered" evidence="1">
    <location>
        <begin position="83"/>
        <end position="146"/>
    </location>
</feature>
<proteinExistence type="predicted"/>